<gene>
    <name evidence="1" type="ORF">DEO72_LG7g1702</name>
</gene>
<keyword evidence="2" id="KW-1185">Reference proteome</keyword>
<dbReference type="AlphaFoldDB" id="A0A4D6MIK8"/>
<dbReference type="EMBL" id="CP039351">
    <property type="protein sequence ID" value="QCE00412.1"/>
    <property type="molecule type" value="Genomic_DNA"/>
</dbReference>
<sequence>MHQPTLHEFSTTHTCIPFNCFSTVLRSFTTIHGCPVVYRLAMANSAGDGASQLIGASCAWRHF</sequence>
<organism evidence="1 2">
    <name type="scientific">Vigna unguiculata</name>
    <name type="common">Cowpea</name>
    <dbReference type="NCBI Taxonomy" id="3917"/>
    <lineage>
        <taxon>Eukaryota</taxon>
        <taxon>Viridiplantae</taxon>
        <taxon>Streptophyta</taxon>
        <taxon>Embryophyta</taxon>
        <taxon>Tracheophyta</taxon>
        <taxon>Spermatophyta</taxon>
        <taxon>Magnoliopsida</taxon>
        <taxon>eudicotyledons</taxon>
        <taxon>Gunneridae</taxon>
        <taxon>Pentapetalae</taxon>
        <taxon>rosids</taxon>
        <taxon>fabids</taxon>
        <taxon>Fabales</taxon>
        <taxon>Fabaceae</taxon>
        <taxon>Papilionoideae</taxon>
        <taxon>50 kb inversion clade</taxon>
        <taxon>NPAAA clade</taxon>
        <taxon>indigoferoid/millettioid clade</taxon>
        <taxon>Phaseoleae</taxon>
        <taxon>Vigna</taxon>
    </lineage>
</organism>
<evidence type="ECO:0000313" key="1">
    <source>
        <dbReference type="EMBL" id="QCE00412.1"/>
    </source>
</evidence>
<dbReference type="Proteomes" id="UP000501690">
    <property type="component" value="Linkage Group LG7"/>
</dbReference>
<proteinExistence type="predicted"/>
<reference evidence="1 2" key="1">
    <citation type="submission" date="2019-04" db="EMBL/GenBank/DDBJ databases">
        <title>An improved genome assembly and genetic linkage map for asparagus bean, Vigna unguiculata ssp. sesquipedialis.</title>
        <authorList>
            <person name="Xia Q."/>
            <person name="Zhang R."/>
            <person name="Dong Y."/>
        </authorList>
    </citation>
    <scope>NUCLEOTIDE SEQUENCE [LARGE SCALE GENOMIC DNA]</scope>
    <source>
        <tissue evidence="1">Leaf</tissue>
    </source>
</reference>
<protein>
    <submittedName>
        <fullName evidence="1">Uncharacterized protein</fullName>
    </submittedName>
</protein>
<name>A0A4D6MIK8_VIGUN</name>
<evidence type="ECO:0000313" key="2">
    <source>
        <dbReference type="Proteomes" id="UP000501690"/>
    </source>
</evidence>
<accession>A0A4D6MIK8</accession>